<evidence type="ECO:0000256" key="1">
    <source>
        <dbReference type="SAM" id="MobiDB-lite"/>
    </source>
</evidence>
<dbReference type="EMBL" id="JAUJYO010000016">
    <property type="protein sequence ID" value="KAK1294941.1"/>
    <property type="molecule type" value="Genomic_DNA"/>
</dbReference>
<reference evidence="2" key="2">
    <citation type="submission" date="2023-06" db="EMBL/GenBank/DDBJ databases">
        <authorList>
            <person name="Ma L."/>
            <person name="Liu K.-W."/>
            <person name="Li Z."/>
            <person name="Hsiao Y.-Y."/>
            <person name="Qi Y."/>
            <person name="Fu T."/>
            <person name="Tang G."/>
            <person name="Zhang D."/>
            <person name="Sun W.-H."/>
            <person name="Liu D.-K."/>
            <person name="Li Y."/>
            <person name="Chen G.-Z."/>
            <person name="Liu X.-D."/>
            <person name="Liao X.-Y."/>
            <person name="Jiang Y.-T."/>
            <person name="Yu X."/>
            <person name="Hao Y."/>
            <person name="Huang J."/>
            <person name="Zhao X.-W."/>
            <person name="Ke S."/>
            <person name="Chen Y.-Y."/>
            <person name="Wu W.-L."/>
            <person name="Hsu J.-L."/>
            <person name="Lin Y.-F."/>
            <person name="Huang M.-D."/>
            <person name="Li C.-Y."/>
            <person name="Huang L."/>
            <person name="Wang Z.-W."/>
            <person name="Zhao X."/>
            <person name="Zhong W.-Y."/>
            <person name="Peng D.-H."/>
            <person name="Ahmad S."/>
            <person name="Lan S."/>
            <person name="Zhang J.-S."/>
            <person name="Tsai W.-C."/>
            <person name="Van De Peer Y."/>
            <person name="Liu Z.-J."/>
        </authorList>
    </citation>
    <scope>NUCLEOTIDE SEQUENCE</scope>
    <source>
        <strain evidence="2">CP</strain>
        <tissue evidence="2">Leaves</tissue>
    </source>
</reference>
<dbReference type="AlphaFoldDB" id="A0AAV9D204"/>
<organism evidence="2 3">
    <name type="scientific">Acorus calamus</name>
    <name type="common">Sweet flag</name>
    <dbReference type="NCBI Taxonomy" id="4465"/>
    <lineage>
        <taxon>Eukaryota</taxon>
        <taxon>Viridiplantae</taxon>
        <taxon>Streptophyta</taxon>
        <taxon>Embryophyta</taxon>
        <taxon>Tracheophyta</taxon>
        <taxon>Spermatophyta</taxon>
        <taxon>Magnoliopsida</taxon>
        <taxon>Liliopsida</taxon>
        <taxon>Acoraceae</taxon>
        <taxon>Acorus</taxon>
    </lineage>
</organism>
<dbReference type="Proteomes" id="UP001180020">
    <property type="component" value="Unassembled WGS sequence"/>
</dbReference>
<evidence type="ECO:0000313" key="2">
    <source>
        <dbReference type="EMBL" id="KAK1294941.1"/>
    </source>
</evidence>
<protein>
    <submittedName>
        <fullName evidence="2">Uncharacterized protein</fullName>
    </submittedName>
</protein>
<sequence>MVRGVSVRETEGRLGFGEGELSGLGSFSMRERITWMDRGDQVARMERRESFVSQSRKLTMNGGKSKFLWTLSMNALSCHRGSSSAVSIKRDDQPEVTGHPQKI</sequence>
<accession>A0AAV9D204</accession>
<reference evidence="2" key="1">
    <citation type="journal article" date="2023" name="Nat. Commun.">
        <title>Diploid and tetraploid genomes of Acorus and the evolution of monocots.</title>
        <authorList>
            <person name="Ma L."/>
            <person name="Liu K.W."/>
            <person name="Li Z."/>
            <person name="Hsiao Y.Y."/>
            <person name="Qi Y."/>
            <person name="Fu T."/>
            <person name="Tang G.D."/>
            <person name="Zhang D."/>
            <person name="Sun W.H."/>
            <person name="Liu D.K."/>
            <person name="Li Y."/>
            <person name="Chen G.Z."/>
            <person name="Liu X.D."/>
            <person name="Liao X.Y."/>
            <person name="Jiang Y.T."/>
            <person name="Yu X."/>
            <person name="Hao Y."/>
            <person name="Huang J."/>
            <person name="Zhao X.W."/>
            <person name="Ke S."/>
            <person name="Chen Y.Y."/>
            <person name="Wu W.L."/>
            <person name="Hsu J.L."/>
            <person name="Lin Y.F."/>
            <person name="Huang M.D."/>
            <person name="Li C.Y."/>
            <person name="Huang L."/>
            <person name="Wang Z.W."/>
            <person name="Zhao X."/>
            <person name="Zhong W.Y."/>
            <person name="Peng D.H."/>
            <person name="Ahmad S."/>
            <person name="Lan S."/>
            <person name="Zhang J.S."/>
            <person name="Tsai W.C."/>
            <person name="Van de Peer Y."/>
            <person name="Liu Z.J."/>
        </authorList>
    </citation>
    <scope>NUCLEOTIDE SEQUENCE</scope>
    <source>
        <strain evidence="2">CP</strain>
    </source>
</reference>
<gene>
    <name evidence="2" type="ORF">QJS10_CPA16g00478</name>
</gene>
<evidence type="ECO:0000313" key="3">
    <source>
        <dbReference type="Proteomes" id="UP001180020"/>
    </source>
</evidence>
<feature type="region of interest" description="Disordered" evidence="1">
    <location>
        <begin position="82"/>
        <end position="103"/>
    </location>
</feature>
<keyword evidence="3" id="KW-1185">Reference proteome</keyword>
<name>A0AAV9D204_ACOCL</name>
<proteinExistence type="predicted"/>
<comment type="caution">
    <text evidence="2">The sequence shown here is derived from an EMBL/GenBank/DDBJ whole genome shotgun (WGS) entry which is preliminary data.</text>
</comment>